<comment type="caution">
    <text evidence="11">The sequence shown here is derived from an EMBL/GenBank/DDBJ whole genome shotgun (WGS) entry which is preliminary data.</text>
</comment>
<sequence length="150" mass="16134">MSFEADHRIGKNAVQLALLGPDSDQAEYFKQLKELGFTFCQGKSGAMETHKVVAAIETAAKRNGVISSSGYRETHALYHAIMEALYGVTRGQVQLGTVLRTVGLSFAVVRGKPYEDEAEGEWLAVALYGTIGAPVKGLEHEATGLGINHI</sequence>
<dbReference type="Pfam" id="PF09021">
    <property type="entry name" value="HutP"/>
    <property type="match status" value="1"/>
</dbReference>
<evidence type="ECO:0000256" key="10">
    <source>
        <dbReference type="HAMAP-Rule" id="MF_00779"/>
    </source>
</evidence>
<protein>
    <recommendedName>
        <fullName evidence="4 10">Hut operon positive regulatory protein</fullName>
    </recommendedName>
</protein>
<dbReference type="SUPFAM" id="SSF111064">
    <property type="entry name" value="Hut operon positive regulatory protein HutP"/>
    <property type="match status" value="1"/>
</dbReference>
<keyword evidence="6 10" id="KW-0694">RNA-binding</keyword>
<evidence type="ECO:0000256" key="4">
    <source>
        <dbReference type="ARBA" id="ARBA00019377"/>
    </source>
</evidence>
<dbReference type="Gene3D" id="3.40.1510.10">
    <property type="entry name" value="Hut operon regulatory protein HutP"/>
    <property type="match status" value="1"/>
</dbReference>
<dbReference type="Proteomes" id="UP001235840">
    <property type="component" value="Unassembled WGS sequence"/>
</dbReference>
<keyword evidence="8 10" id="KW-0010">Activator</keyword>
<keyword evidence="5 10" id="KW-0369">Histidine metabolism</keyword>
<organism evidence="11 12">
    <name type="scientific">Caldalkalibacillus horti</name>
    <dbReference type="NCBI Taxonomy" id="77523"/>
    <lineage>
        <taxon>Bacteria</taxon>
        <taxon>Bacillati</taxon>
        <taxon>Bacillota</taxon>
        <taxon>Bacilli</taxon>
        <taxon>Bacillales</taxon>
        <taxon>Bacillaceae</taxon>
        <taxon>Caldalkalibacillus</taxon>
    </lineage>
</organism>
<evidence type="ECO:0000313" key="11">
    <source>
        <dbReference type="EMBL" id="MDQ0168339.1"/>
    </source>
</evidence>
<evidence type="ECO:0000256" key="6">
    <source>
        <dbReference type="ARBA" id="ARBA00022884"/>
    </source>
</evidence>
<dbReference type="HAMAP" id="MF_00779">
    <property type="entry name" value="HutP"/>
    <property type="match status" value="1"/>
</dbReference>
<reference evidence="11 12" key="1">
    <citation type="submission" date="2023-07" db="EMBL/GenBank/DDBJ databases">
        <title>Genomic Encyclopedia of Type Strains, Phase IV (KMG-IV): sequencing the most valuable type-strain genomes for metagenomic binning, comparative biology and taxonomic classification.</title>
        <authorList>
            <person name="Goeker M."/>
        </authorList>
    </citation>
    <scope>NUCLEOTIDE SEQUENCE [LARGE SCALE GENOMIC DNA]</scope>
    <source>
        <strain evidence="11 12">DSM 12751</strain>
    </source>
</reference>
<evidence type="ECO:0000256" key="5">
    <source>
        <dbReference type="ARBA" id="ARBA00022808"/>
    </source>
</evidence>
<name>A0ABT9W511_9BACI</name>
<dbReference type="EMBL" id="JAUSTY010000028">
    <property type="protein sequence ID" value="MDQ0168339.1"/>
    <property type="molecule type" value="Genomic_DNA"/>
</dbReference>
<evidence type="ECO:0000313" key="12">
    <source>
        <dbReference type="Proteomes" id="UP001235840"/>
    </source>
</evidence>
<dbReference type="RefSeq" id="WP_307398003.1">
    <property type="nucleotide sequence ID" value="NZ_BAAADK010000016.1"/>
</dbReference>
<evidence type="ECO:0000256" key="2">
    <source>
        <dbReference type="ARBA" id="ARBA00009992"/>
    </source>
</evidence>
<proteinExistence type="inferred from homology"/>
<evidence type="ECO:0000256" key="9">
    <source>
        <dbReference type="ARBA" id="ARBA00023163"/>
    </source>
</evidence>
<dbReference type="InterPro" id="IPR015111">
    <property type="entry name" value="Regulatory_HutP"/>
</dbReference>
<keyword evidence="7 10" id="KW-0805">Transcription regulation</keyword>
<evidence type="ECO:0000256" key="3">
    <source>
        <dbReference type="ARBA" id="ARBA00011643"/>
    </source>
</evidence>
<keyword evidence="12" id="KW-1185">Reference proteome</keyword>
<evidence type="ECO:0000256" key="1">
    <source>
        <dbReference type="ARBA" id="ARBA00002945"/>
    </source>
</evidence>
<accession>A0ABT9W511</accession>
<evidence type="ECO:0000256" key="7">
    <source>
        <dbReference type="ARBA" id="ARBA00023015"/>
    </source>
</evidence>
<dbReference type="NCBIfam" id="NF002838">
    <property type="entry name" value="PRK03065.1"/>
    <property type="match status" value="1"/>
</dbReference>
<comment type="similarity">
    <text evidence="2 10">Belongs to the HutP family.</text>
</comment>
<keyword evidence="9 10" id="KW-0804">Transcription</keyword>
<comment type="subunit">
    <text evidence="3 10">Homohexamer.</text>
</comment>
<dbReference type="InterPro" id="IPR036482">
    <property type="entry name" value="Regulatory_HutP_sf"/>
</dbReference>
<dbReference type="InterPro" id="IPR023552">
    <property type="entry name" value="Regulatory_HutP_bacillales"/>
</dbReference>
<gene>
    <name evidence="10" type="primary">hutP</name>
    <name evidence="11" type="ORF">J2S11_004301</name>
</gene>
<evidence type="ECO:0000256" key="8">
    <source>
        <dbReference type="ARBA" id="ARBA00023159"/>
    </source>
</evidence>
<comment type="function">
    <text evidence="1 10">Antiterminator that binds to cis-acting regulatory sequences on the mRNA in the presence of histidine, thereby suppressing transcription termination and activating the hut operon for histidine utilization.</text>
</comment>